<dbReference type="EMBL" id="QKYN01000265">
    <property type="protein sequence ID" value="RAG80300.1"/>
    <property type="molecule type" value="Genomic_DNA"/>
</dbReference>
<evidence type="ECO:0000256" key="3">
    <source>
        <dbReference type="ARBA" id="ARBA00022842"/>
    </source>
</evidence>
<dbReference type="GO" id="GO:0016787">
    <property type="term" value="F:hydrolase activity"/>
    <property type="evidence" value="ECO:0007669"/>
    <property type="project" value="UniProtKB-KW"/>
</dbReference>
<accession>A0A2X0JZ54</accession>
<proteinExistence type="predicted"/>
<name>A0A2X0JZ54_9ACTN</name>
<comment type="caution">
    <text evidence="4">The sequence shown here is derived from an EMBL/GenBank/DDBJ whole genome shotgun (WGS) entry which is preliminary data.</text>
</comment>
<dbReference type="AlphaFoldDB" id="A0A2X0JZ54"/>
<evidence type="ECO:0000313" key="4">
    <source>
        <dbReference type="EMBL" id="RAG80300.1"/>
    </source>
</evidence>
<dbReference type="SFLD" id="SFLDS00003">
    <property type="entry name" value="Haloacid_Dehalogenase"/>
    <property type="match status" value="1"/>
</dbReference>
<dbReference type="Proteomes" id="UP000248889">
    <property type="component" value="Unassembled WGS sequence"/>
</dbReference>
<evidence type="ECO:0000313" key="5">
    <source>
        <dbReference type="Proteomes" id="UP000248889"/>
    </source>
</evidence>
<dbReference type="PANTHER" id="PTHR46470:SF4">
    <property type="entry name" value="5-AMINO-6-(5-PHOSPHO-D-RIBITYLAMINO)URACIL PHOSPHATASE YIGB"/>
    <property type="match status" value="1"/>
</dbReference>
<dbReference type="SFLD" id="SFLDG01129">
    <property type="entry name" value="C1.5:_HAD__Beta-PGM__Phosphata"/>
    <property type="match status" value="1"/>
</dbReference>
<keyword evidence="5" id="KW-1185">Reference proteome</keyword>
<dbReference type="OrthoDB" id="9810501at2"/>
<dbReference type="Pfam" id="PF00702">
    <property type="entry name" value="Hydrolase"/>
    <property type="match status" value="1"/>
</dbReference>
<dbReference type="NCBIfam" id="TIGR01549">
    <property type="entry name" value="HAD-SF-IA-v1"/>
    <property type="match status" value="1"/>
</dbReference>
<keyword evidence="3" id="KW-0460">Magnesium</keyword>
<protein>
    <submittedName>
        <fullName evidence="4">HAD family hydrolase</fullName>
    </submittedName>
</protein>
<keyword evidence="2 4" id="KW-0378">Hydrolase</keyword>
<gene>
    <name evidence="4" type="ORF">DN069_38885</name>
</gene>
<dbReference type="SUPFAM" id="SSF56784">
    <property type="entry name" value="HAD-like"/>
    <property type="match status" value="1"/>
</dbReference>
<dbReference type="NCBIfam" id="TIGR01509">
    <property type="entry name" value="HAD-SF-IA-v3"/>
    <property type="match status" value="1"/>
</dbReference>
<evidence type="ECO:0000256" key="2">
    <source>
        <dbReference type="ARBA" id="ARBA00022801"/>
    </source>
</evidence>
<evidence type="ECO:0000256" key="1">
    <source>
        <dbReference type="ARBA" id="ARBA00001946"/>
    </source>
</evidence>
<dbReference type="InterPro" id="IPR036412">
    <property type="entry name" value="HAD-like_sf"/>
</dbReference>
<dbReference type="PANTHER" id="PTHR46470">
    <property type="entry name" value="N-ACYLNEURAMINATE-9-PHOSPHATASE"/>
    <property type="match status" value="1"/>
</dbReference>
<reference evidence="4 5" key="1">
    <citation type="submission" date="2018-06" db="EMBL/GenBank/DDBJ databases">
        <title>Streptacidiphilus pinicola sp. nov., isolated from pine grove soil.</title>
        <authorList>
            <person name="Roh S.G."/>
            <person name="Park S."/>
            <person name="Kim M.-K."/>
            <person name="Yun B.-R."/>
            <person name="Park J."/>
            <person name="Kim M.J."/>
            <person name="Kim Y.S."/>
            <person name="Kim S.B."/>
        </authorList>
    </citation>
    <scope>NUCLEOTIDE SEQUENCE [LARGE SCALE GENOMIC DNA]</scope>
    <source>
        <strain evidence="4 5">MMS16-CNU450</strain>
    </source>
</reference>
<dbReference type="Gene3D" id="1.20.120.1600">
    <property type="match status" value="1"/>
</dbReference>
<comment type="cofactor">
    <cofactor evidence="1">
        <name>Mg(2+)</name>
        <dbReference type="ChEBI" id="CHEBI:18420"/>
    </cofactor>
</comment>
<dbReference type="InterPro" id="IPR051400">
    <property type="entry name" value="HAD-like_hydrolase"/>
</dbReference>
<dbReference type="RefSeq" id="WP_111507950.1">
    <property type="nucleotide sequence ID" value="NZ_QKYN01000265.1"/>
</dbReference>
<dbReference type="InterPro" id="IPR023214">
    <property type="entry name" value="HAD_sf"/>
</dbReference>
<dbReference type="GO" id="GO:0044281">
    <property type="term" value="P:small molecule metabolic process"/>
    <property type="evidence" value="ECO:0007669"/>
    <property type="project" value="UniProtKB-ARBA"/>
</dbReference>
<sequence length="238" mass="25774">MADVGVLWDVDDTLFDYSGAERAGILEHLGELGLLGEFASPEQAHALWTADMEAAYERFLAGELGFQEQRRVRVEAFLGRIGRTAPDPDVWFAGYLDAFTRHRRVFDDVIPTLDALPGYRHGLLSNSSSRYQEDKLTAIGLRGRFVSLVCSDEIGHAKPAPEAFLAGCAALGLPPDRVVYVGDKLTTDAEGALAAGLQAVWLDRRGLGGGGGVPRIDTLADLPELLRLIDFGAPPTIR</sequence>
<organism evidence="4 5">
    <name type="scientific">Streptacidiphilus pinicola</name>
    <dbReference type="NCBI Taxonomy" id="2219663"/>
    <lineage>
        <taxon>Bacteria</taxon>
        <taxon>Bacillati</taxon>
        <taxon>Actinomycetota</taxon>
        <taxon>Actinomycetes</taxon>
        <taxon>Kitasatosporales</taxon>
        <taxon>Streptomycetaceae</taxon>
        <taxon>Streptacidiphilus</taxon>
    </lineage>
</organism>
<dbReference type="Gene3D" id="3.40.50.1000">
    <property type="entry name" value="HAD superfamily/HAD-like"/>
    <property type="match status" value="1"/>
</dbReference>
<dbReference type="InterPro" id="IPR006439">
    <property type="entry name" value="HAD-SF_hydro_IA"/>
</dbReference>